<dbReference type="Proteomes" id="UP001371218">
    <property type="component" value="Unassembled WGS sequence"/>
</dbReference>
<protein>
    <submittedName>
        <fullName evidence="2">Uncharacterized protein</fullName>
    </submittedName>
</protein>
<comment type="caution">
    <text evidence="2">The sequence shown here is derived from an EMBL/GenBank/DDBJ whole genome shotgun (WGS) entry which is preliminary data.</text>
</comment>
<proteinExistence type="predicted"/>
<keyword evidence="3" id="KW-1185">Reference proteome</keyword>
<reference evidence="2 3" key="1">
    <citation type="submission" date="2024-04" db="EMBL/GenBank/DDBJ databases">
        <title>Novel species of the genus Ideonella isolated from streams.</title>
        <authorList>
            <person name="Lu H."/>
        </authorList>
    </citation>
    <scope>NUCLEOTIDE SEQUENCE [LARGE SCALE GENOMIC DNA]</scope>
    <source>
        <strain evidence="2 3">DXS29W</strain>
    </source>
</reference>
<gene>
    <name evidence="2" type="ORF">AACH06_29555</name>
</gene>
<evidence type="ECO:0000313" key="3">
    <source>
        <dbReference type="Proteomes" id="UP001371218"/>
    </source>
</evidence>
<dbReference type="RefSeq" id="WP_341429416.1">
    <property type="nucleotide sequence ID" value="NZ_JBBUTG010000046.1"/>
</dbReference>
<sequence>MIKAPLTRLFLSWLLVLSLAGGAIASPDESQVVTQNSMIGDKVKNGVEAGASSNLQIFGKQTLRRGNDGVGAYWLVAVQESNQEYCSFYETQSSGTPRNIYSYIDCKINSAVFADYNKDGLTDALYRITIRSNIYNARVNDEILILSNPNGSGFCKSAQNTIFKTDATHYACQ</sequence>
<evidence type="ECO:0000313" key="2">
    <source>
        <dbReference type="EMBL" id="MEK8034982.1"/>
    </source>
</evidence>
<name>A0ABU9C1P7_9BURK</name>
<feature type="chain" id="PRO_5046670102" evidence="1">
    <location>
        <begin position="26"/>
        <end position="173"/>
    </location>
</feature>
<dbReference type="EMBL" id="JBBUTG010000046">
    <property type="protein sequence ID" value="MEK8034982.1"/>
    <property type="molecule type" value="Genomic_DNA"/>
</dbReference>
<organism evidence="2 3">
    <name type="scientific">Ideonella lacteola</name>
    <dbReference type="NCBI Taxonomy" id="2984193"/>
    <lineage>
        <taxon>Bacteria</taxon>
        <taxon>Pseudomonadati</taxon>
        <taxon>Pseudomonadota</taxon>
        <taxon>Betaproteobacteria</taxon>
        <taxon>Burkholderiales</taxon>
        <taxon>Sphaerotilaceae</taxon>
        <taxon>Ideonella</taxon>
    </lineage>
</organism>
<feature type="signal peptide" evidence="1">
    <location>
        <begin position="1"/>
        <end position="25"/>
    </location>
</feature>
<keyword evidence="1" id="KW-0732">Signal</keyword>
<evidence type="ECO:0000256" key="1">
    <source>
        <dbReference type="SAM" id="SignalP"/>
    </source>
</evidence>
<accession>A0ABU9C1P7</accession>